<dbReference type="AlphaFoldDB" id="A0A511HFW7"/>
<gene>
    <name evidence="4" type="ORF">MVI01_41790</name>
    <name evidence="5" type="ORF">SAMN04488504_11944</name>
</gene>
<evidence type="ECO:0000313" key="4">
    <source>
        <dbReference type="EMBL" id="GEL72395.1"/>
    </source>
</evidence>
<evidence type="ECO:0000313" key="6">
    <source>
        <dbReference type="Proteomes" id="UP000198717"/>
    </source>
</evidence>
<dbReference type="EMBL" id="BJVY01000024">
    <property type="protein sequence ID" value="GEL72395.1"/>
    <property type="molecule type" value="Genomic_DNA"/>
</dbReference>
<name>A0A511HFW7_9BACT</name>
<evidence type="ECO:0000313" key="7">
    <source>
        <dbReference type="Proteomes" id="UP000321224"/>
    </source>
</evidence>
<evidence type="ECO:0000256" key="1">
    <source>
        <dbReference type="ARBA" id="ARBA00023110"/>
    </source>
</evidence>
<evidence type="ECO:0000313" key="5">
    <source>
        <dbReference type="EMBL" id="SDF07087.1"/>
    </source>
</evidence>
<organism evidence="4 7">
    <name type="scientific">Myxococcus virescens</name>
    <dbReference type="NCBI Taxonomy" id="83456"/>
    <lineage>
        <taxon>Bacteria</taxon>
        <taxon>Pseudomonadati</taxon>
        <taxon>Myxococcota</taxon>
        <taxon>Myxococcia</taxon>
        <taxon>Myxococcales</taxon>
        <taxon>Cystobacterineae</taxon>
        <taxon>Myxococcaceae</taxon>
        <taxon>Myxococcus</taxon>
    </lineage>
</organism>
<dbReference type="GO" id="GO:0006457">
    <property type="term" value="P:protein folding"/>
    <property type="evidence" value="ECO:0007669"/>
    <property type="project" value="InterPro"/>
</dbReference>
<sequence>MHTPPDKSNPSQPLSIGELQGMGLLNQAPGAMAFRNAASPRLPLLREAPSLEELRVKMPELGGVSPEAILDHFATLCRAVAPRREREPGEAVDSGDDVLLDVIGFANGRLIPFSARTGWRTEATPDPLLPGFFEALVRARVGESVAVDLVLPDDYAVESLRGVPARFDVKMKAAYQVTLLGESTPELFAALGRGGTLDEVMEYIAGELIAERDARYLWDFQDHVMREVARRTHVEVPRSLIDEEILQRWAEAEYPILVSLGLPNERVREGLDGWLLDDATRSEVEYRLRLALGLRAIAERDHVQSDRESAKELFSSLAEKTQLSRGELGRLLQSDKNLGRRFDTLAMHTAVVSHILSKADVSRG</sequence>
<dbReference type="RefSeq" id="WP_090494623.1">
    <property type="nucleotide sequence ID" value="NZ_BJVY01000024.1"/>
</dbReference>
<dbReference type="Pfam" id="PF05698">
    <property type="entry name" value="Trigger_C"/>
    <property type="match status" value="1"/>
</dbReference>
<keyword evidence="6" id="KW-1185">Reference proteome</keyword>
<dbReference type="InterPro" id="IPR008880">
    <property type="entry name" value="Trigger_fac_C"/>
</dbReference>
<comment type="caution">
    <text evidence="4">The sequence shown here is derived from an EMBL/GenBank/DDBJ whole genome shotgun (WGS) entry which is preliminary data.</text>
</comment>
<dbReference type="GO" id="GO:0015031">
    <property type="term" value="P:protein transport"/>
    <property type="evidence" value="ECO:0007669"/>
    <property type="project" value="InterPro"/>
</dbReference>
<evidence type="ECO:0000256" key="2">
    <source>
        <dbReference type="ARBA" id="ARBA00023235"/>
    </source>
</evidence>
<dbReference type="EMBL" id="FNAJ01000019">
    <property type="protein sequence ID" value="SDF07087.1"/>
    <property type="molecule type" value="Genomic_DNA"/>
</dbReference>
<dbReference type="SUPFAM" id="SSF109998">
    <property type="entry name" value="Triger factor/SurA peptide-binding domain-like"/>
    <property type="match status" value="1"/>
</dbReference>
<keyword evidence="2" id="KW-0413">Isomerase</keyword>
<reference evidence="4 7" key="2">
    <citation type="submission" date="2019-07" db="EMBL/GenBank/DDBJ databases">
        <title>Whole genome shotgun sequence of Myxococcus virescens NBRC 100334.</title>
        <authorList>
            <person name="Hosoyama A."/>
            <person name="Uohara A."/>
            <person name="Ohji S."/>
            <person name="Ichikawa N."/>
        </authorList>
    </citation>
    <scope>NUCLEOTIDE SEQUENCE [LARGE SCALE GENOMIC DNA]</scope>
    <source>
        <strain evidence="4 7">NBRC 100334</strain>
    </source>
</reference>
<dbReference type="Proteomes" id="UP000198717">
    <property type="component" value="Unassembled WGS sequence"/>
</dbReference>
<dbReference type="InterPro" id="IPR046357">
    <property type="entry name" value="PPIase_dom_sf"/>
</dbReference>
<dbReference type="SUPFAM" id="SSF54534">
    <property type="entry name" value="FKBP-like"/>
    <property type="match status" value="1"/>
</dbReference>
<proteinExistence type="predicted"/>
<dbReference type="GO" id="GO:0003755">
    <property type="term" value="F:peptidyl-prolyl cis-trans isomerase activity"/>
    <property type="evidence" value="ECO:0007669"/>
    <property type="project" value="UniProtKB-KW"/>
</dbReference>
<dbReference type="Gene3D" id="1.10.3120.10">
    <property type="entry name" value="Trigger factor, C-terminal domain"/>
    <property type="match status" value="1"/>
</dbReference>
<dbReference type="InterPro" id="IPR027304">
    <property type="entry name" value="Trigger_fact/SurA_dom_sf"/>
</dbReference>
<evidence type="ECO:0000259" key="3">
    <source>
        <dbReference type="Pfam" id="PF05698"/>
    </source>
</evidence>
<dbReference type="Proteomes" id="UP000321224">
    <property type="component" value="Unassembled WGS sequence"/>
</dbReference>
<reference evidence="5 6" key="1">
    <citation type="submission" date="2016-10" db="EMBL/GenBank/DDBJ databases">
        <authorList>
            <person name="Varghese N."/>
            <person name="Submissions S."/>
        </authorList>
    </citation>
    <scope>NUCLEOTIDE SEQUENCE [LARGE SCALE GENOMIC DNA]</scope>
    <source>
        <strain evidence="5 6">DSM 2260</strain>
    </source>
</reference>
<keyword evidence="1" id="KW-0697">Rotamase</keyword>
<dbReference type="InterPro" id="IPR037041">
    <property type="entry name" value="Trigger_fac_C_sf"/>
</dbReference>
<dbReference type="Gene3D" id="3.10.50.40">
    <property type="match status" value="1"/>
</dbReference>
<protein>
    <submittedName>
        <fullName evidence="5">Trigger factor</fullName>
    </submittedName>
</protein>
<feature type="domain" description="Trigger factor C-terminal" evidence="3">
    <location>
        <begin position="196"/>
        <end position="347"/>
    </location>
</feature>
<accession>A0A511HFW7</accession>